<evidence type="ECO:0000313" key="2">
    <source>
        <dbReference type="Proteomes" id="UP000308836"/>
    </source>
</evidence>
<name>A0AC61R4X8_9FIRM</name>
<accession>A0AC61R4X8</accession>
<dbReference type="EMBL" id="SRYG01000025">
    <property type="protein sequence ID" value="TGY65018.1"/>
    <property type="molecule type" value="Genomic_DNA"/>
</dbReference>
<gene>
    <name evidence="1" type="ORF">E5336_10710</name>
</gene>
<dbReference type="Proteomes" id="UP000308836">
    <property type="component" value="Unassembled WGS sequence"/>
</dbReference>
<sequence>MNTMACMPNTTRSPRRLVQERNSDMTTKPNIPIFFTIDEGYAPWLSVALLSLKENASPACRYDVHVVYHNMRPDTIERLSRIAGDDFSISFLPMTETMESITDWEGNYLRADYFTLTIFTRLFLPDMFPQYDKAIYLDSDICVPGDISKMYAIALEDNYLGVVNDYSIANVLELNHYVKDAVGVDKDHYFNSGILLMNFQAMREHHLASRFLDLMAKYHFDTIAPDQDYLNALCKDKVVYLDPTWDSMPCDLDEFENPQIIHYNLFDKPWCYDDVKYEKYFWDVAKRSDFYEEIVAYKQGYSDAQKQKDAQSLAQLVSRGNAIPDQAVTMRKVFESGQEARL</sequence>
<comment type="caution">
    <text evidence="1">The sequence shown here is derived from an EMBL/GenBank/DDBJ whole genome shotgun (WGS) entry which is preliminary data.</text>
</comment>
<evidence type="ECO:0000313" key="1">
    <source>
        <dbReference type="EMBL" id="TGY65018.1"/>
    </source>
</evidence>
<protein>
    <submittedName>
        <fullName evidence="1">Glycosyltransferase family 8 protein</fullName>
    </submittedName>
</protein>
<keyword evidence="2" id="KW-1185">Reference proteome</keyword>
<organism evidence="1 2">
    <name type="scientific">Dubosiella muris</name>
    <dbReference type="NCBI Taxonomy" id="3038133"/>
    <lineage>
        <taxon>Bacteria</taxon>
        <taxon>Bacillati</taxon>
        <taxon>Bacillota</taxon>
        <taxon>Erysipelotrichia</taxon>
        <taxon>Erysipelotrichales</taxon>
        <taxon>Erysipelotrichaceae</taxon>
        <taxon>Dubosiella</taxon>
    </lineage>
</organism>
<reference evidence="1" key="1">
    <citation type="submission" date="2019-04" db="EMBL/GenBank/DDBJ databases">
        <title>Microbes associate with the intestines of laboratory mice.</title>
        <authorList>
            <person name="Navarre W."/>
            <person name="Wong E."/>
            <person name="Huang K."/>
            <person name="Tropini C."/>
            <person name="Ng K."/>
            <person name="Yu B."/>
        </authorList>
    </citation>
    <scope>NUCLEOTIDE SEQUENCE</scope>
    <source>
        <strain evidence="1">NM09_H32</strain>
    </source>
</reference>
<proteinExistence type="predicted"/>